<feature type="transmembrane region" description="Helical" evidence="2">
    <location>
        <begin position="381"/>
        <end position="402"/>
    </location>
</feature>
<feature type="transmembrane region" description="Helical" evidence="2">
    <location>
        <begin position="414"/>
        <end position="438"/>
    </location>
</feature>
<accession>M2A9Y8</accession>
<protein>
    <submittedName>
        <fullName evidence="3">Signal peptide protein</fullName>
    </submittedName>
</protein>
<evidence type="ECO:0000256" key="1">
    <source>
        <dbReference type="SAM" id="MobiDB-lite"/>
    </source>
</evidence>
<comment type="caution">
    <text evidence="3">The sequence shown here is derived from an EMBL/GenBank/DDBJ whole genome shotgun (WGS) entry which is preliminary data.</text>
</comment>
<keyword evidence="2" id="KW-0472">Membrane</keyword>
<keyword evidence="2" id="KW-0812">Transmembrane</keyword>
<feature type="transmembrane region" description="Helical" evidence="2">
    <location>
        <begin position="342"/>
        <end position="361"/>
    </location>
</feature>
<dbReference type="AlphaFoldDB" id="M2A9Y8"/>
<feature type="transmembrane region" description="Helical" evidence="2">
    <location>
        <begin position="444"/>
        <end position="464"/>
    </location>
</feature>
<reference evidence="3" key="2">
    <citation type="journal article" date="2013" name="Mar. Genomics">
        <title>Expression of sulfatases in Rhodopirellula baltica and the diversity of sulfatases in the genus Rhodopirellula.</title>
        <authorList>
            <person name="Wegner C.E."/>
            <person name="Richter-Heitmann T."/>
            <person name="Klindworth A."/>
            <person name="Klockow C."/>
            <person name="Richter M."/>
            <person name="Achstetter T."/>
            <person name="Glockner F.O."/>
            <person name="Harder J."/>
        </authorList>
    </citation>
    <scope>NUCLEOTIDE SEQUENCE [LARGE SCALE GENOMIC DNA]</scope>
    <source>
        <strain evidence="3">6C</strain>
    </source>
</reference>
<organism evidence="3 4">
    <name type="scientific">Rhodopirellula europaea 6C</name>
    <dbReference type="NCBI Taxonomy" id="1263867"/>
    <lineage>
        <taxon>Bacteria</taxon>
        <taxon>Pseudomonadati</taxon>
        <taxon>Planctomycetota</taxon>
        <taxon>Planctomycetia</taxon>
        <taxon>Pirellulales</taxon>
        <taxon>Pirellulaceae</taxon>
        <taxon>Rhodopirellula</taxon>
    </lineage>
</organism>
<evidence type="ECO:0000313" key="4">
    <source>
        <dbReference type="Proteomes" id="UP000011529"/>
    </source>
</evidence>
<feature type="transmembrane region" description="Helical" evidence="2">
    <location>
        <begin position="184"/>
        <end position="207"/>
    </location>
</feature>
<feature type="region of interest" description="Disordered" evidence="1">
    <location>
        <begin position="15"/>
        <end position="36"/>
    </location>
</feature>
<reference evidence="3" key="1">
    <citation type="submission" date="2012-11" db="EMBL/GenBank/DDBJ databases">
        <title>Permanent draft genomes of Rhodopirellula europaea strain SH398 and 6C.</title>
        <authorList>
            <person name="Richter M."/>
            <person name="Richter-Heitmann T."/>
            <person name="Frank C."/>
            <person name="Harder J."/>
            <person name="Glockner F.O."/>
        </authorList>
    </citation>
    <scope>NUCLEOTIDE SEQUENCE</scope>
    <source>
        <strain evidence="3">6C</strain>
    </source>
</reference>
<name>M2A9Y8_9BACT</name>
<keyword evidence="2" id="KW-1133">Transmembrane helix</keyword>
<dbReference type="Proteomes" id="UP000011529">
    <property type="component" value="Unassembled WGS sequence"/>
</dbReference>
<feature type="transmembrane region" description="Helical" evidence="2">
    <location>
        <begin position="53"/>
        <end position="73"/>
    </location>
</feature>
<feature type="transmembrane region" description="Helical" evidence="2">
    <location>
        <begin position="471"/>
        <end position="492"/>
    </location>
</feature>
<dbReference type="InterPro" id="IPR025291">
    <property type="entry name" value="DUF4153"/>
</dbReference>
<evidence type="ECO:0000256" key="2">
    <source>
        <dbReference type="SAM" id="Phobius"/>
    </source>
</evidence>
<evidence type="ECO:0000313" key="3">
    <source>
        <dbReference type="EMBL" id="EMB19096.1"/>
    </source>
</evidence>
<dbReference type="PATRIC" id="fig|1263867.3.peg.232"/>
<dbReference type="Pfam" id="PF13687">
    <property type="entry name" value="DUF4153"/>
    <property type="match status" value="1"/>
</dbReference>
<sequence>MVFLAVPSHPSVVCDRPSRSTFSQTPAEHAGPRRLASGDRSGLYWNWPRQDGLNVVCSLMVTSMMSSMLWPFFSQQRRIAMSGNLNPPIDPSPDATATIAAKDHGIPIGLATREITAALVWTFAADVLIFRLATYLSVAIFLVLTPILFRYAATSRPHSRSLAVCGMLSALVALRLLWQGSPLAIGSAILLIVAMSMAASGVVPFVLEGFLWFGRSLGDGANRISRYRMTHQAIDQVRNHHRLASILLPAAAVLAFGGIFVMANPDLVSWVGTHVRSAWKFTFNWLSNFSVWEIPFCVLALTIGVGLIRPLRPFLRFGSTTEDESISTTAESGLYSAYRNTLIAVTSLFAAYLCFEFWTLWRRDFPEGFYYAGYAHQGAAWLTIALGLATVSLSIIFGRSLLADPRMPQVRRWAWIWSAENLLLALAVYNRLMIYIGYNGMTQLRMVGLFGITAVVIGFALVVYKIAKTKNFWWLLRSQMLALTIVVIAYSVTPVDYLAHRYNVLRVNAGYSAPSVMLAVKPISDEGLLSTFHLLEHPDPIIREGVQARLAIREAELSAKLTTQWSEQQGATRMLASRLADHPELSTRFANPAERRSTLQRFKDYAMQWY</sequence>
<feature type="transmembrane region" description="Helical" evidence="2">
    <location>
        <begin position="283"/>
        <end position="308"/>
    </location>
</feature>
<dbReference type="EMBL" id="ANMO01000011">
    <property type="protein sequence ID" value="EMB19096.1"/>
    <property type="molecule type" value="Genomic_DNA"/>
</dbReference>
<keyword evidence="4" id="KW-1185">Reference proteome</keyword>
<feature type="transmembrane region" description="Helical" evidence="2">
    <location>
        <begin position="128"/>
        <end position="149"/>
    </location>
</feature>
<feature type="transmembrane region" description="Helical" evidence="2">
    <location>
        <begin position="243"/>
        <end position="263"/>
    </location>
</feature>
<gene>
    <name evidence="3" type="ORF">RE6C_00214</name>
</gene>
<proteinExistence type="predicted"/>